<dbReference type="GO" id="GO:0006098">
    <property type="term" value="P:pentose-phosphate shunt"/>
    <property type="evidence" value="ECO:0007669"/>
    <property type="project" value="UniProtKB-UniPathway"/>
</dbReference>
<dbReference type="Pfam" id="PF01182">
    <property type="entry name" value="Glucosamine_iso"/>
    <property type="match status" value="1"/>
</dbReference>
<evidence type="ECO:0000313" key="10">
    <source>
        <dbReference type="Proteomes" id="UP000244880"/>
    </source>
</evidence>
<keyword evidence="10" id="KW-1185">Reference proteome</keyword>
<comment type="similarity">
    <text evidence="4 7">Belongs to the glucosamine/galactosamine-6-phosphate isomerase family. 6-phosphogluconolactonase subfamily.</text>
</comment>
<dbReference type="OrthoDB" id="9810967at2"/>
<reference evidence="9 10" key="1">
    <citation type="submission" date="2018-03" db="EMBL/GenBank/DDBJ databases">
        <authorList>
            <person name="Keele B.F."/>
        </authorList>
    </citation>
    <scope>NUCLEOTIDE SEQUENCE [LARGE SCALE GENOMIC DNA]</scope>
    <source>
        <strain evidence="9 10">CECT 8599</strain>
    </source>
</reference>
<dbReference type="PANTHER" id="PTHR11054">
    <property type="entry name" value="6-PHOSPHOGLUCONOLACTONASE"/>
    <property type="match status" value="1"/>
</dbReference>
<organism evidence="9 10">
    <name type="scientific">Ascidiaceihabitans donghaensis</name>
    <dbReference type="NCBI Taxonomy" id="1510460"/>
    <lineage>
        <taxon>Bacteria</taxon>
        <taxon>Pseudomonadati</taxon>
        <taxon>Pseudomonadota</taxon>
        <taxon>Alphaproteobacteria</taxon>
        <taxon>Rhodobacterales</taxon>
        <taxon>Paracoccaceae</taxon>
        <taxon>Ascidiaceihabitans</taxon>
    </lineage>
</organism>
<name>A0A2R8BE73_9RHOB</name>
<dbReference type="EMBL" id="OMOR01000001">
    <property type="protein sequence ID" value="SPH21376.1"/>
    <property type="molecule type" value="Genomic_DNA"/>
</dbReference>
<dbReference type="InterPro" id="IPR005900">
    <property type="entry name" value="6-phosphogluconolactonase_DevB"/>
</dbReference>
<dbReference type="EC" id="3.1.1.31" evidence="5 7"/>
<comment type="catalytic activity">
    <reaction evidence="1 7">
        <text>6-phospho-D-glucono-1,5-lactone + H2O = 6-phospho-D-gluconate + H(+)</text>
        <dbReference type="Rhea" id="RHEA:12556"/>
        <dbReference type="ChEBI" id="CHEBI:15377"/>
        <dbReference type="ChEBI" id="CHEBI:15378"/>
        <dbReference type="ChEBI" id="CHEBI:57955"/>
        <dbReference type="ChEBI" id="CHEBI:58759"/>
        <dbReference type="EC" id="3.1.1.31"/>
    </reaction>
</comment>
<dbReference type="PANTHER" id="PTHR11054:SF0">
    <property type="entry name" value="6-PHOSPHOGLUCONOLACTONASE"/>
    <property type="match status" value="1"/>
</dbReference>
<dbReference type="CDD" id="cd01400">
    <property type="entry name" value="6PGL"/>
    <property type="match status" value="1"/>
</dbReference>
<evidence type="ECO:0000256" key="1">
    <source>
        <dbReference type="ARBA" id="ARBA00000832"/>
    </source>
</evidence>
<dbReference type="NCBIfam" id="TIGR01198">
    <property type="entry name" value="pgl"/>
    <property type="match status" value="1"/>
</dbReference>
<evidence type="ECO:0000313" key="9">
    <source>
        <dbReference type="EMBL" id="SPH21376.1"/>
    </source>
</evidence>
<evidence type="ECO:0000256" key="7">
    <source>
        <dbReference type="RuleBase" id="RU365095"/>
    </source>
</evidence>
<dbReference type="RefSeq" id="WP_108828453.1">
    <property type="nucleotide sequence ID" value="NZ_OMOR01000001.1"/>
</dbReference>
<dbReference type="AlphaFoldDB" id="A0A2R8BE73"/>
<dbReference type="InterPro" id="IPR039104">
    <property type="entry name" value="6PGL"/>
</dbReference>
<evidence type="ECO:0000256" key="4">
    <source>
        <dbReference type="ARBA" id="ARBA00010662"/>
    </source>
</evidence>
<keyword evidence="7 9" id="KW-0378">Hydrolase</keyword>
<dbReference type="GO" id="GO:0005975">
    <property type="term" value="P:carbohydrate metabolic process"/>
    <property type="evidence" value="ECO:0007669"/>
    <property type="project" value="UniProtKB-UniRule"/>
</dbReference>
<protein>
    <recommendedName>
        <fullName evidence="6 7">6-phosphogluconolactonase</fullName>
        <shortName evidence="7">6PGL</shortName>
        <ecNumber evidence="5 7">3.1.1.31</ecNumber>
    </recommendedName>
</protein>
<accession>A0A2R8BE73</accession>
<feature type="domain" description="Glucosamine/galactosamine-6-phosphate isomerase" evidence="8">
    <location>
        <begin position="7"/>
        <end position="220"/>
    </location>
</feature>
<gene>
    <name evidence="7 9" type="primary">pgl</name>
    <name evidence="9" type="ORF">ASD8599_02128</name>
</gene>
<dbReference type="SUPFAM" id="SSF100950">
    <property type="entry name" value="NagB/RpiA/CoA transferase-like"/>
    <property type="match status" value="1"/>
</dbReference>
<dbReference type="GO" id="GO:0017057">
    <property type="term" value="F:6-phosphogluconolactonase activity"/>
    <property type="evidence" value="ECO:0007669"/>
    <property type="project" value="UniProtKB-UniRule"/>
</dbReference>
<proteinExistence type="inferred from homology"/>
<evidence type="ECO:0000256" key="3">
    <source>
        <dbReference type="ARBA" id="ARBA00004961"/>
    </source>
</evidence>
<dbReference type="InterPro" id="IPR037171">
    <property type="entry name" value="NagB/RpiA_transferase-like"/>
</dbReference>
<evidence type="ECO:0000256" key="6">
    <source>
        <dbReference type="ARBA" id="ARBA00020337"/>
    </source>
</evidence>
<evidence type="ECO:0000256" key="2">
    <source>
        <dbReference type="ARBA" id="ARBA00002681"/>
    </source>
</evidence>
<evidence type="ECO:0000256" key="5">
    <source>
        <dbReference type="ARBA" id="ARBA00013198"/>
    </source>
</evidence>
<dbReference type="Gene3D" id="3.40.50.1360">
    <property type="match status" value="1"/>
</dbReference>
<dbReference type="UniPathway" id="UPA00115">
    <property type="reaction ID" value="UER00409"/>
</dbReference>
<dbReference type="InterPro" id="IPR006148">
    <property type="entry name" value="Glc/Gal-6P_isomerase"/>
</dbReference>
<evidence type="ECO:0000259" key="8">
    <source>
        <dbReference type="Pfam" id="PF01182"/>
    </source>
</evidence>
<dbReference type="Proteomes" id="UP000244880">
    <property type="component" value="Unassembled WGS sequence"/>
</dbReference>
<sequence length="222" mass="23645">MKFKEYPDREMLVMDVAQQIVTDLNMALVGPDRVSIAVPGGTTPAPIFDVLCAADLDWARVDVLLTDERWVPADHARSNAGLLYRHLLMDRAADAHFVPYYVEGMKAKEGAAQTSGLIEQHVPLDVVVLGMGADMHTASLFPGALGLSDAMAADAPHLCAVQAEGQEPRVTLSAAVLNSAVQKHLVIFGDDKRAALDAAMDAQPEDAPISAVVQGATVHWAA</sequence>
<comment type="function">
    <text evidence="2 7">Hydrolysis of 6-phosphogluconolactone to 6-phosphogluconate.</text>
</comment>
<comment type="pathway">
    <text evidence="3 7">Carbohydrate degradation; pentose phosphate pathway; D-ribulose 5-phosphate from D-glucose 6-phosphate (oxidative stage): step 2/3.</text>
</comment>